<evidence type="ECO:0000259" key="8">
    <source>
        <dbReference type="Pfam" id="PF05504"/>
    </source>
</evidence>
<evidence type="ECO:0000256" key="3">
    <source>
        <dbReference type="ARBA" id="ARBA00022544"/>
    </source>
</evidence>
<keyword evidence="4" id="KW-0732">Signal</keyword>
<dbReference type="AlphaFoldDB" id="A0A140L2G3"/>
<dbReference type="PROSITE" id="PS51257">
    <property type="entry name" value="PROKAR_LIPOPROTEIN"/>
    <property type="match status" value="1"/>
</dbReference>
<dbReference type="Pfam" id="PF05504">
    <property type="entry name" value="Spore_GerAC"/>
    <property type="match status" value="1"/>
</dbReference>
<keyword evidence="5" id="KW-0472">Membrane</keyword>
<feature type="domain" description="Spore germination protein N-terminal" evidence="9">
    <location>
        <begin position="25"/>
        <end position="199"/>
    </location>
</feature>
<evidence type="ECO:0000313" key="10">
    <source>
        <dbReference type="EMBL" id="KXG74738.1"/>
    </source>
</evidence>
<dbReference type="PANTHER" id="PTHR35789">
    <property type="entry name" value="SPORE GERMINATION PROTEIN B3"/>
    <property type="match status" value="1"/>
</dbReference>
<keyword evidence="7" id="KW-0449">Lipoprotein</keyword>
<dbReference type="Pfam" id="PF25198">
    <property type="entry name" value="Spore_GerAC_N"/>
    <property type="match status" value="1"/>
</dbReference>
<feature type="domain" description="Spore germination GerAC-like C-terminal" evidence="8">
    <location>
        <begin position="212"/>
        <end position="378"/>
    </location>
</feature>
<dbReference type="GO" id="GO:0016020">
    <property type="term" value="C:membrane"/>
    <property type="evidence" value="ECO:0007669"/>
    <property type="project" value="UniProtKB-SubCell"/>
</dbReference>
<organism evidence="10 11">
    <name type="scientific">Thermotalea metallivorans</name>
    <dbReference type="NCBI Taxonomy" id="520762"/>
    <lineage>
        <taxon>Bacteria</taxon>
        <taxon>Bacillati</taxon>
        <taxon>Bacillota</taxon>
        <taxon>Clostridia</taxon>
        <taxon>Peptostreptococcales</taxon>
        <taxon>Thermotaleaceae</taxon>
        <taxon>Thermotalea</taxon>
    </lineage>
</organism>
<evidence type="ECO:0000256" key="7">
    <source>
        <dbReference type="ARBA" id="ARBA00023288"/>
    </source>
</evidence>
<evidence type="ECO:0000259" key="9">
    <source>
        <dbReference type="Pfam" id="PF25198"/>
    </source>
</evidence>
<keyword evidence="6" id="KW-0564">Palmitate</keyword>
<dbReference type="GO" id="GO:0009847">
    <property type="term" value="P:spore germination"/>
    <property type="evidence" value="ECO:0007669"/>
    <property type="project" value="InterPro"/>
</dbReference>
<dbReference type="OrthoDB" id="9816067at2"/>
<evidence type="ECO:0000256" key="4">
    <source>
        <dbReference type="ARBA" id="ARBA00022729"/>
    </source>
</evidence>
<dbReference type="InterPro" id="IPR008844">
    <property type="entry name" value="Spore_GerAC-like"/>
</dbReference>
<dbReference type="NCBIfam" id="TIGR02887">
    <property type="entry name" value="spore_ger_x_C"/>
    <property type="match status" value="1"/>
</dbReference>
<evidence type="ECO:0000313" key="11">
    <source>
        <dbReference type="Proteomes" id="UP000070456"/>
    </source>
</evidence>
<dbReference type="STRING" id="520762.AN619_20780"/>
<keyword evidence="11" id="KW-1185">Reference proteome</keyword>
<dbReference type="Gene3D" id="3.30.300.210">
    <property type="entry name" value="Nutrient germinant receptor protein C, domain 3"/>
    <property type="match status" value="1"/>
</dbReference>
<evidence type="ECO:0000256" key="2">
    <source>
        <dbReference type="ARBA" id="ARBA00007886"/>
    </source>
</evidence>
<evidence type="ECO:0000256" key="5">
    <source>
        <dbReference type="ARBA" id="ARBA00023136"/>
    </source>
</evidence>
<comment type="caution">
    <text evidence="10">The sequence shown here is derived from an EMBL/GenBank/DDBJ whole genome shotgun (WGS) entry which is preliminary data.</text>
</comment>
<dbReference type="PANTHER" id="PTHR35789:SF1">
    <property type="entry name" value="SPORE GERMINATION PROTEIN B3"/>
    <property type="match status" value="1"/>
</dbReference>
<dbReference type="InterPro" id="IPR057336">
    <property type="entry name" value="GerAC_N"/>
</dbReference>
<proteinExistence type="inferred from homology"/>
<comment type="subcellular location">
    <subcellularLocation>
        <location evidence="1">Membrane</location>
        <topology evidence="1">Lipid-anchor</topology>
    </subcellularLocation>
</comment>
<sequence length="389" mass="45330">MRYRKDVSFFCIICISSLFLGGCWNYKEISEKAVVIAVAVDYDEEKDEIVMSAEIASPMQRKDEMMVDSEVITSNGKNFFDAVRNSIGRIGKRMFWSHAKVLIIGETLVSHEDKFISVLDWFKRDHEVRDDIWLLYSKEKTAKEIFMKTDEKLYKVVGLYLEDMLRNRKNISKYPSVPLYKFVDDLANEGISPTLPTVELRRNKGQIKSELTGTAVFQGSKLVGWLNPMETRAYLFVIDQLEGGVMVIQDQWNQMPIRATLEVFQSKTKVQPVLENDIPIIKIDIKTTVNIAEIDTEIDIFSEENRMKFKRQAERKMEREIQSVIQKVQKDYQSDIFGFGATIQREEPKQWEKLQPHWDTLFPRLRTEVNVELDIRGSALRSKSIRVED</sequence>
<protein>
    <submittedName>
        <fullName evidence="10">Spore germination protein B3</fullName>
    </submittedName>
</protein>
<accession>A0A140L2G3</accession>
<reference evidence="10 11" key="1">
    <citation type="submission" date="2015-12" db="EMBL/GenBank/DDBJ databases">
        <title>Draft genome sequence of the thermoanaerobe Thermotalea metallivorans, an isolate from the runoff channel of the Great Artesian Basin, Australia.</title>
        <authorList>
            <person name="Patel B.K."/>
        </authorList>
    </citation>
    <scope>NUCLEOTIDE SEQUENCE [LARGE SCALE GENOMIC DNA]</scope>
    <source>
        <strain evidence="10 11">B2-1</strain>
    </source>
</reference>
<dbReference type="InterPro" id="IPR038501">
    <property type="entry name" value="Spore_GerAC_C_sf"/>
</dbReference>
<dbReference type="RefSeq" id="WP_068556693.1">
    <property type="nucleotide sequence ID" value="NZ_LOEE01000046.1"/>
</dbReference>
<keyword evidence="3" id="KW-0309">Germination</keyword>
<comment type="similarity">
    <text evidence="2">Belongs to the GerABKC lipoprotein family.</text>
</comment>
<evidence type="ECO:0000256" key="1">
    <source>
        <dbReference type="ARBA" id="ARBA00004635"/>
    </source>
</evidence>
<dbReference type="EMBL" id="LOEE01000046">
    <property type="protein sequence ID" value="KXG74738.1"/>
    <property type="molecule type" value="Genomic_DNA"/>
</dbReference>
<evidence type="ECO:0000256" key="6">
    <source>
        <dbReference type="ARBA" id="ARBA00023139"/>
    </source>
</evidence>
<gene>
    <name evidence="10" type="primary">gerBC_2</name>
    <name evidence="10" type="ORF">AN619_20780</name>
</gene>
<name>A0A140L2G3_9FIRM</name>
<dbReference type="Proteomes" id="UP000070456">
    <property type="component" value="Unassembled WGS sequence"/>
</dbReference>
<dbReference type="InterPro" id="IPR046953">
    <property type="entry name" value="Spore_GerAC-like_C"/>
</dbReference>